<dbReference type="Pfam" id="PF01758">
    <property type="entry name" value="SBF"/>
    <property type="match status" value="1"/>
</dbReference>
<evidence type="ECO:0000256" key="3">
    <source>
        <dbReference type="ARBA" id="ARBA00022989"/>
    </source>
</evidence>
<dbReference type="PANTHER" id="PTHR10361:SF28">
    <property type="entry name" value="P3 PROTEIN-RELATED"/>
    <property type="match status" value="1"/>
</dbReference>
<dbReference type="RefSeq" id="WP_023399685.1">
    <property type="nucleotide sequence ID" value="NZ_AUSV01000044.1"/>
</dbReference>
<evidence type="ECO:0000313" key="6">
    <source>
        <dbReference type="EMBL" id="ESP92656.1"/>
    </source>
</evidence>
<evidence type="ECO:0000256" key="2">
    <source>
        <dbReference type="ARBA" id="ARBA00022692"/>
    </source>
</evidence>
<feature type="transmembrane region" description="Helical" evidence="5">
    <location>
        <begin position="250"/>
        <end position="271"/>
    </location>
</feature>
<accession>V4H580</accession>
<feature type="transmembrane region" description="Helical" evidence="5">
    <location>
        <begin position="121"/>
        <end position="144"/>
    </location>
</feature>
<gene>
    <name evidence="6" type="ORF">PL2TA16_03854</name>
</gene>
<dbReference type="PANTHER" id="PTHR10361">
    <property type="entry name" value="SODIUM-BILE ACID COTRANSPORTER"/>
    <property type="match status" value="1"/>
</dbReference>
<feature type="transmembrane region" description="Helical" evidence="5">
    <location>
        <begin position="214"/>
        <end position="238"/>
    </location>
</feature>
<dbReference type="GO" id="GO:0016020">
    <property type="term" value="C:membrane"/>
    <property type="evidence" value="ECO:0007669"/>
    <property type="project" value="UniProtKB-SubCell"/>
</dbReference>
<evidence type="ECO:0000256" key="4">
    <source>
        <dbReference type="ARBA" id="ARBA00023136"/>
    </source>
</evidence>
<proteinExistence type="predicted"/>
<dbReference type="Proteomes" id="UP000017820">
    <property type="component" value="Unassembled WGS sequence"/>
</dbReference>
<dbReference type="InterPro" id="IPR002657">
    <property type="entry name" value="BilAc:Na_symport/Acr3"/>
</dbReference>
<feature type="transmembrane region" description="Helical" evidence="5">
    <location>
        <begin position="63"/>
        <end position="86"/>
    </location>
</feature>
<dbReference type="InterPro" id="IPR038770">
    <property type="entry name" value="Na+/solute_symporter_sf"/>
</dbReference>
<dbReference type="EMBL" id="AUSV01000044">
    <property type="protein sequence ID" value="ESP92656.1"/>
    <property type="molecule type" value="Genomic_DNA"/>
</dbReference>
<comment type="subcellular location">
    <subcellularLocation>
        <location evidence="1">Membrane</location>
        <topology evidence="1">Multi-pass membrane protein</topology>
    </subcellularLocation>
</comment>
<protein>
    <submittedName>
        <fullName evidence="6">Putative Na+-dependent transporter</fullName>
    </submittedName>
</protein>
<organism evidence="6 7">
    <name type="scientific">Pseudoalteromonas luteoviolacea (strain 2ta16)</name>
    <dbReference type="NCBI Taxonomy" id="1353533"/>
    <lineage>
        <taxon>Bacteria</taxon>
        <taxon>Pseudomonadati</taxon>
        <taxon>Pseudomonadota</taxon>
        <taxon>Gammaproteobacteria</taxon>
        <taxon>Alteromonadales</taxon>
        <taxon>Pseudoalteromonadaceae</taxon>
        <taxon>Pseudoalteromonas</taxon>
    </lineage>
</organism>
<dbReference type="InterPro" id="IPR004710">
    <property type="entry name" value="Bilac:Na_transpt"/>
</dbReference>
<evidence type="ECO:0000256" key="1">
    <source>
        <dbReference type="ARBA" id="ARBA00004141"/>
    </source>
</evidence>
<comment type="caution">
    <text evidence="6">The sequence shown here is derived from an EMBL/GenBank/DDBJ whole genome shotgun (WGS) entry which is preliminary data.</text>
</comment>
<keyword evidence="4 5" id="KW-0472">Membrane</keyword>
<keyword evidence="2 5" id="KW-0812">Transmembrane</keyword>
<reference evidence="6 7" key="1">
    <citation type="submission" date="2013-07" db="EMBL/GenBank/DDBJ databases">
        <title>Draft genome sequence of Pseudoalteromonas luteoviolacea 2ta16.</title>
        <authorList>
            <person name="Allen E.E."/>
            <person name="Azam F."/>
            <person name="Podell S."/>
        </authorList>
    </citation>
    <scope>NUCLEOTIDE SEQUENCE [LARGE SCALE GENOMIC DNA]</scope>
    <source>
        <strain evidence="6 7">2ta16</strain>
    </source>
</reference>
<dbReference type="AlphaFoldDB" id="V4H580"/>
<feature type="transmembrane region" description="Helical" evidence="5">
    <location>
        <begin position="188"/>
        <end position="208"/>
    </location>
</feature>
<sequence length="320" mass="34583">MLNRAIQLFPLWALLLSTVAYLTPEHFTPFKSAIIPLLTVIMLSMGLTLTWSDFNKVMQAPKAILLGVLLQYLVMPVVALIIVFMLKLDDSFSLGMILVGCVAGGTASNVMCFLAKGDVALSITMTAISTLLGVLITPFLISLYAQQLVDIPTQAMILNLLKIVLAPVVLGLLINTFLQNQVAKVHRILPLVSMFAIVSIIAIIVALNKSHITAVGPIILIAVIMHNGIGLLSGYWVARWCGFGEEICRTIAFEVGLQNSGLAVALAMKFFSPTAAIAGTLFSIWHNISGSMLASYWSKRPVIAQEEDQATSTECARLPD</sequence>
<dbReference type="Gene3D" id="1.20.1530.20">
    <property type="match status" value="1"/>
</dbReference>
<evidence type="ECO:0000313" key="7">
    <source>
        <dbReference type="Proteomes" id="UP000017820"/>
    </source>
</evidence>
<name>V4H580_PSEL2</name>
<feature type="transmembrane region" description="Helical" evidence="5">
    <location>
        <begin position="92"/>
        <end position="114"/>
    </location>
</feature>
<feature type="transmembrane region" description="Helical" evidence="5">
    <location>
        <begin position="156"/>
        <end position="176"/>
    </location>
</feature>
<feature type="transmembrane region" description="Helical" evidence="5">
    <location>
        <begin position="30"/>
        <end position="51"/>
    </location>
</feature>
<keyword evidence="3 5" id="KW-1133">Transmembrane helix</keyword>
<evidence type="ECO:0000256" key="5">
    <source>
        <dbReference type="SAM" id="Phobius"/>
    </source>
</evidence>
<dbReference type="PATRIC" id="fig|1353533.3.peg.2793"/>